<gene>
    <name evidence="2" type="ORF">FDK13_07530</name>
</gene>
<dbReference type="EMBL" id="SZVO01000003">
    <property type="protein sequence ID" value="TKT92657.1"/>
    <property type="molecule type" value="Genomic_DNA"/>
</dbReference>
<comment type="caution">
    <text evidence="2">The sequence shown here is derived from an EMBL/GenBank/DDBJ whole genome shotgun (WGS) entry which is preliminary data.</text>
</comment>
<name>A0A4U6D8R6_9BACT</name>
<evidence type="ECO:0000313" key="3">
    <source>
        <dbReference type="Proteomes" id="UP000304900"/>
    </source>
</evidence>
<reference evidence="2 3" key="1">
    <citation type="submission" date="2019-05" db="EMBL/GenBank/DDBJ databases">
        <title>Dyadobacter AR-3-8 sp. nov., isolated from arctic soil.</title>
        <authorList>
            <person name="Chaudhary D.K."/>
        </authorList>
    </citation>
    <scope>NUCLEOTIDE SEQUENCE [LARGE SCALE GENOMIC DNA]</scope>
    <source>
        <strain evidence="2 3">AR-3-8</strain>
    </source>
</reference>
<organism evidence="2 3">
    <name type="scientific">Dyadobacter frigoris</name>
    <dbReference type="NCBI Taxonomy" id="2576211"/>
    <lineage>
        <taxon>Bacteria</taxon>
        <taxon>Pseudomonadati</taxon>
        <taxon>Bacteroidota</taxon>
        <taxon>Cytophagia</taxon>
        <taxon>Cytophagales</taxon>
        <taxon>Spirosomataceae</taxon>
        <taxon>Dyadobacter</taxon>
    </lineage>
</organism>
<evidence type="ECO:0000256" key="1">
    <source>
        <dbReference type="SAM" id="MobiDB-lite"/>
    </source>
</evidence>
<dbReference type="Proteomes" id="UP000304900">
    <property type="component" value="Unassembled WGS sequence"/>
</dbReference>
<evidence type="ECO:0000313" key="2">
    <source>
        <dbReference type="EMBL" id="TKT92657.1"/>
    </source>
</evidence>
<dbReference type="RefSeq" id="WP_137339385.1">
    <property type="nucleotide sequence ID" value="NZ_SZVO01000003.1"/>
</dbReference>
<sequence>MDKELLIAMYEKKDPKRRRKLYEFFQGLFDQNLSATLTVELINKELGAPLTVLYDVKYIRSHAGQWNDAGKSGKTAPVSIPKPLEPQRLPVEEDVVRRQSFKSNKFGKS</sequence>
<keyword evidence="3" id="KW-1185">Reference proteome</keyword>
<proteinExistence type="predicted"/>
<feature type="region of interest" description="Disordered" evidence="1">
    <location>
        <begin position="65"/>
        <end position="93"/>
    </location>
</feature>
<dbReference type="AlphaFoldDB" id="A0A4U6D8R6"/>
<dbReference type="OrthoDB" id="958534at2"/>
<protein>
    <submittedName>
        <fullName evidence="2">Uncharacterized protein</fullName>
    </submittedName>
</protein>
<accession>A0A4U6D8R6</accession>